<feature type="domain" description="Cyclic nucleotide-binding" evidence="10">
    <location>
        <begin position="208"/>
        <end position="321"/>
    </location>
</feature>
<dbReference type="FunFam" id="2.60.120.10:FF:000057">
    <property type="entry name" value="Cyclic nucleotide-binding domain protein"/>
    <property type="match status" value="1"/>
</dbReference>
<dbReference type="PANTHER" id="PTHR45638">
    <property type="entry name" value="CYCLIC NUCLEOTIDE-GATED CATION CHANNEL SUBUNIT A"/>
    <property type="match status" value="1"/>
</dbReference>
<dbReference type="SMART" id="SM00367">
    <property type="entry name" value="LRR_CC"/>
    <property type="match status" value="10"/>
</dbReference>
<dbReference type="PROSITE" id="PS00888">
    <property type="entry name" value="CNMP_BINDING_1"/>
    <property type="match status" value="1"/>
</dbReference>
<keyword evidence="2" id="KW-0813">Transport</keyword>
<dbReference type="CDD" id="cd00038">
    <property type="entry name" value="CAP_ED"/>
    <property type="match status" value="2"/>
</dbReference>
<dbReference type="Pfam" id="PF00646">
    <property type="entry name" value="F-box"/>
    <property type="match status" value="1"/>
</dbReference>
<dbReference type="InterPro" id="IPR050866">
    <property type="entry name" value="CNG_cation_channel"/>
</dbReference>
<evidence type="ECO:0000256" key="7">
    <source>
        <dbReference type="ARBA" id="ARBA00023286"/>
    </source>
</evidence>
<keyword evidence="4" id="KW-1133">Transmembrane helix</keyword>
<evidence type="ECO:0000256" key="8">
    <source>
        <dbReference type="ARBA" id="ARBA00023303"/>
    </source>
</evidence>
<keyword evidence="7" id="KW-1071">Ligand-gated ion channel</keyword>
<dbReference type="PROSITE" id="PS00889">
    <property type="entry name" value="CNMP_BINDING_2"/>
    <property type="match status" value="1"/>
</dbReference>
<evidence type="ECO:0000313" key="11">
    <source>
        <dbReference type="EMBL" id="KAG2195549.1"/>
    </source>
</evidence>
<feature type="domain" description="Cyclic nucleotide-binding" evidence="10">
    <location>
        <begin position="50"/>
        <end position="167"/>
    </location>
</feature>
<keyword evidence="6" id="KW-0472">Membrane</keyword>
<dbReference type="Gene3D" id="2.60.120.10">
    <property type="entry name" value="Jelly Rolls"/>
    <property type="match status" value="2"/>
</dbReference>
<gene>
    <name evidence="11" type="ORF">INT46_006924</name>
</gene>
<dbReference type="InterPro" id="IPR001810">
    <property type="entry name" value="F-box_dom"/>
</dbReference>
<dbReference type="OrthoDB" id="421226at2759"/>
<organism evidence="11 12">
    <name type="scientific">Mucor plumbeus</name>
    <dbReference type="NCBI Taxonomy" id="97098"/>
    <lineage>
        <taxon>Eukaryota</taxon>
        <taxon>Fungi</taxon>
        <taxon>Fungi incertae sedis</taxon>
        <taxon>Mucoromycota</taxon>
        <taxon>Mucoromycotina</taxon>
        <taxon>Mucoromycetes</taxon>
        <taxon>Mucorales</taxon>
        <taxon>Mucorineae</taxon>
        <taxon>Mucoraceae</taxon>
        <taxon>Mucor</taxon>
    </lineage>
</organism>
<dbReference type="EMBL" id="JAEPRC010000520">
    <property type="protein sequence ID" value="KAG2195549.1"/>
    <property type="molecule type" value="Genomic_DNA"/>
</dbReference>
<evidence type="ECO:0000259" key="10">
    <source>
        <dbReference type="PROSITE" id="PS50042"/>
    </source>
</evidence>
<feature type="compositionally biased region" description="Low complexity" evidence="9">
    <location>
        <begin position="12"/>
        <end position="27"/>
    </location>
</feature>
<dbReference type="InterPro" id="IPR018488">
    <property type="entry name" value="cNMP-bd_CS"/>
</dbReference>
<feature type="region of interest" description="Disordered" evidence="9">
    <location>
        <begin position="1"/>
        <end position="28"/>
    </location>
</feature>
<keyword evidence="3" id="KW-0812">Transmembrane</keyword>
<sequence>MIDIQKETMWPTSSTSSSASASSSSLSMEITDERSIPPELLQSLRQHSLFQRTNNESFLEKLACSMHLRTYGPRDVIIVEGEPAKAMFFLLRGSVDVCSADYERIYATLPKGSCFGEIGILYSMPRTATVIASTKCIVAALTADEVKTILPLYPEVERMLRFEAEERLSMLKKSKNLSEADKVSYKPLTERNIEDLTSARNLLQKIPYFQSCSEEFLHLISLKVEPRHYSSNDLILKKGDLGKELFFIFSGTVEVANVDTAISDLSTPIARLSAGDYFGDIAVLLNAPRAADVRAVTATELYVLKKCDFIDVISRFPDLQKHFKMMAENSLTNLRLKASLLPHVDAESAAPAIPTETPPAEVLSPLSNAPTPIITPDSVCSTTSDQDPTLLPPTTTNVLKTTETRRRRGSVAIWSDPNLVALANKNIKEPAKESKLKDSTITPLQQQDTIMKPPEYSGDGKFELFNQSILSRIINFMDFSSILQLSIVSKKCRNFIQNSDTILQYVDLSHLNKRITDSALDQIVSLINGSNGGGARIKKLNLSQCFYMTDDGFKKLIQHLPNVETLDLNSCWLLTDKSLALLAACCPQLTRLDLSNCRKISDIGIFKMLDEKQTRGYPELKELSLSYCKKLSDMTMSHLAEFCNNTLESLNIQRCTRITDQGFVKWADTQFPSLKCLNLTDCSFLTDQAISHLVSAAPQLENLSLSFCCALSDRAIEGLISLSNLQELDASFCGAAVSDVSIRALLKSNSLESMNSLNLRGCVRITDICINSILELGQLGTLNISQCPGISLDAKQIIKESGNIQNLLA</sequence>
<evidence type="ECO:0000256" key="5">
    <source>
        <dbReference type="ARBA" id="ARBA00023065"/>
    </source>
</evidence>
<keyword evidence="5" id="KW-0406">Ion transport</keyword>
<accession>A0A8H7UYW6</accession>
<evidence type="ECO:0000256" key="1">
    <source>
        <dbReference type="ARBA" id="ARBA00004141"/>
    </source>
</evidence>
<evidence type="ECO:0000256" key="9">
    <source>
        <dbReference type="SAM" id="MobiDB-lite"/>
    </source>
</evidence>
<evidence type="ECO:0000256" key="2">
    <source>
        <dbReference type="ARBA" id="ARBA00022448"/>
    </source>
</evidence>
<comment type="caution">
    <text evidence="11">The sequence shown here is derived from an EMBL/GenBank/DDBJ whole genome shotgun (WGS) entry which is preliminary data.</text>
</comment>
<proteinExistence type="predicted"/>
<dbReference type="Pfam" id="PF00027">
    <property type="entry name" value="cNMP_binding"/>
    <property type="match status" value="2"/>
</dbReference>
<evidence type="ECO:0000256" key="3">
    <source>
        <dbReference type="ARBA" id="ARBA00022692"/>
    </source>
</evidence>
<dbReference type="GO" id="GO:0044877">
    <property type="term" value="F:protein-containing complex binding"/>
    <property type="evidence" value="ECO:0007669"/>
    <property type="project" value="TreeGrafter"/>
</dbReference>
<dbReference type="Pfam" id="PF25372">
    <property type="entry name" value="DUF7885"/>
    <property type="match status" value="2"/>
</dbReference>
<dbReference type="InterPro" id="IPR014710">
    <property type="entry name" value="RmlC-like_jellyroll"/>
</dbReference>
<dbReference type="GO" id="GO:0016020">
    <property type="term" value="C:membrane"/>
    <property type="evidence" value="ECO:0007669"/>
    <property type="project" value="UniProtKB-SubCell"/>
</dbReference>
<protein>
    <recommendedName>
        <fullName evidence="10">Cyclic nucleotide-binding domain-containing protein</fullName>
    </recommendedName>
</protein>
<dbReference type="SMART" id="SM00100">
    <property type="entry name" value="cNMP"/>
    <property type="match status" value="2"/>
</dbReference>
<dbReference type="PROSITE" id="PS50042">
    <property type="entry name" value="CNMP_BINDING_3"/>
    <property type="match status" value="2"/>
</dbReference>
<dbReference type="InterPro" id="IPR006553">
    <property type="entry name" value="Leu-rich_rpt_Cys-con_subtyp"/>
</dbReference>
<dbReference type="Proteomes" id="UP000650833">
    <property type="component" value="Unassembled WGS sequence"/>
</dbReference>
<evidence type="ECO:0000256" key="4">
    <source>
        <dbReference type="ARBA" id="ARBA00022989"/>
    </source>
</evidence>
<dbReference type="Gene3D" id="3.80.10.10">
    <property type="entry name" value="Ribonuclease Inhibitor"/>
    <property type="match status" value="3"/>
</dbReference>
<keyword evidence="8" id="KW-0407">Ion channel</keyword>
<dbReference type="InterPro" id="IPR057207">
    <property type="entry name" value="FBXL15_LRR"/>
</dbReference>
<dbReference type="InterPro" id="IPR000595">
    <property type="entry name" value="cNMP-bd_dom"/>
</dbReference>
<comment type="subcellular location">
    <subcellularLocation>
        <location evidence="1">Membrane</location>
        <topology evidence="1">Multi-pass membrane protein</topology>
    </subcellularLocation>
</comment>
<evidence type="ECO:0000256" key="6">
    <source>
        <dbReference type="ARBA" id="ARBA00023136"/>
    </source>
</evidence>
<dbReference type="InterPro" id="IPR018490">
    <property type="entry name" value="cNMP-bd_dom_sf"/>
</dbReference>
<dbReference type="InterPro" id="IPR032675">
    <property type="entry name" value="LRR_dom_sf"/>
</dbReference>
<evidence type="ECO:0000313" key="12">
    <source>
        <dbReference type="Proteomes" id="UP000650833"/>
    </source>
</evidence>
<reference evidence="11" key="1">
    <citation type="submission" date="2020-12" db="EMBL/GenBank/DDBJ databases">
        <title>Metabolic potential, ecology and presence of endohyphal bacteria is reflected in genomic diversity of Mucoromycotina.</title>
        <authorList>
            <person name="Muszewska A."/>
            <person name="Okrasinska A."/>
            <person name="Steczkiewicz K."/>
            <person name="Drgas O."/>
            <person name="Orlowska M."/>
            <person name="Perlinska-Lenart U."/>
            <person name="Aleksandrzak-Piekarczyk T."/>
            <person name="Szatraj K."/>
            <person name="Zielenkiewicz U."/>
            <person name="Pilsyk S."/>
            <person name="Malc E."/>
            <person name="Mieczkowski P."/>
            <person name="Kruszewska J.S."/>
            <person name="Biernat P."/>
            <person name="Pawlowska J."/>
        </authorList>
    </citation>
    <scope>NUCLEOTIDE SEQUENCE</scope>
    <source>
        <strain evidence="11">CBS 226.32</strain>
    </source>
</reference>
<dbReference type="SUPFAM" id="SSF51206">
    <property type="entry name" value="cAMP-binding domain-like"/>
    <property type="match status" value="2"/>
</dbReference>
<dbReference type="AlphaFoldDB" id="A0A8H7UYW6"/>
<name>A0A8H7UYW6_9FUNG</name>
<dbReference type="GO" id="GO:0005221">
    <property type="term" value="F:intracellularly cyclic nucleotide-activated monoatomic cation channel activity"/>
    <property type="evidence" value="ECO:0007669"/>
    <property type="project" value="InterPro"/>
</dbReference>
<dbReference type="PANTHER" id="PTHR45638:SF11">
    <property type="entry name" value="CYCLIC NUCLEOTIDE-GATED CATION CHANNEL SUBUNIT A"/>
    <property type="match status" value="1"/>
</dbReference>
<dbReference type="SUPFAM" id="SSF52047">
    <property type="entry name" value="RNI-like"/>
    <property type="match status" value="1"/>
</dbReference>
<keyword evidence="12" id="KW-1185">Reference proteome</keyword>